<keyword evidence="3" id="KW-0479">Metal-binding</keyword>
<proteinExistence type="predicted"/>
<dbReference type="GO" id="GO:0016757">
    <property type="term" value="F:glycosyltransferase activity"/>
    <property type="evidence" value="ECO:0007669"/>
    <property type="project" value="UniProtKB-KW"/>
</dbReference>
<keyword evidence="2" id="KW-0808">Transferase</keyword>
<reference evidence="5" key="2">
    <citation type="submission" date="2021-04" db="EMBL/GenBank/DDBJ databases">
        <authorList>
            <person name="Gilroy R."/>
        </authorList>
    </citation>
    <scope>NUCLEOTIDE SEQUENCE</scope>
    <source>
        <strain evidence="5">CHK165-2605</strain>
    </source>
</reference>
<dbReference type="CDD" id="cd04194">
    <property type="entry name" value="GT8_A4GalT_like"/>
    <property type="match status" value="1"/>
</dbReference>
<accession>A0A9D2P6M3</accession>
<dbReference type="PANTHER" id="PTHR13778:SF47">
    <property type="entry name" value="LIPOPOLYSACCHARIDE 1,3-GALACTOSYLTRANSFERASE"/>
    <property type="match status" value="1"/>
</dbReference>
<evidence type="ECO:0000256" key="2">
    <source>
        <dbReference type="ARBA" id="ARBA00022679"/>
    </source>
</evidence>
<organism evidence="5 6">
    <name type="scientific">Candidatus Mediterraneibacter gallistercoris</name>
    <dbReference type="NCBI Taxonomy" id="2838671"/>
    <lineage>
        <taxon>Bacteria</taxon>
        <taxon>Bacillati</taxon>
        <taxon>Bacillota</taxon>
        <taxon>Clostridia</taxon>
        <taxon>Lachnospirales</taxon>
        <taxon>Lachnospiraceae</taxon>
        <taxon>Mediterraneibacter</taxon>
    </lineage>
</organism>
<keyword evidence="4" id="KW-0175">Coiled coil</keyword>
<dbReference type="InterPro" id="IPR002495">
    <property type="entry name" value="Glyco_trans_8"/>
</dbReference>
<dbReference type="InterPro" id="IPR029044">
    <property type="entry name" value="Nucleotide-diphossugar_trans"/>
</dbReference>
<sequence length="386" mass="45277">MNEKKTVVLAADNNYAYQLITAFHSILCNVKHCEEYQFVFLLDADFEKENFDFIINLVNKFGVSDPVVFHIGDDYDKVEMQLKHITKATYFRLKLPELLPNIEKCLYLDTDVIVCGDIEPLFDLKFDNYYLAGVKAAGFYYPEDKRRRLQQSLGVEKIDQYINAGVLLMNLQLMRKDNLSIKFEQLIAKNFKNQDQDILNAACYGKIKILEPKFNLMTKYKVLDENSYDKVEGLQQCYTRTEWNDACKNPIIIHFADKQKPWQDITSDYAPVWWKTAMKIGITDQLLEKNLDALHASPNRKLQSVQQKLQKTYDEKAERGIKIKSLEREKAERGIRIQELEQEKAILRKDRDDLKDQINSIYNSRSYKVCRRVSTLFRKMKGLGKK</sequence>
<feature type="coiled-coil region" evidence="4">
    <location>
        <begin position="323"/>
        <end position="357"/>
    </location>
</feature>
<dbReference type="GO" id="GO:0046872">
    <property type="term" value="F:metal ion binding"/>
    <property type="evidence" value="ECO:0007669"/>
    <property type="project" value="UniProtKB-KW"/>
</dbReference>
<protein>
    <recommendedName>
        <fullName evidence="7">General stress protein A</fullName>
    </recommendedName>
</protein>
<evidence type="ECO:0000256" key="3">
    <source>
        <dbReference type="ARBA" id="ARBA00022723"/>
    </source>
</evidence>
<keyword evidence="1" id="KW-0328">Glycosyltransferase</keyword>
<dbReference type="EMBL" id="DWWI01000261">
    <property type="protein sequence ID" value="HJC44467.1"/>
    <property type="molecule type" value="Genomic_DNA"/>
</dbReference>
<evidence type="ECO:0000313" key="6">
    <source>
        <dbReference type="Proteomes" id="UP000823895"/>
    </source>
</evidence>
<gene>
    <name evidence="5" type="ORF">H9756_12475</name>
</gene>
<evidence type="ECO:0000256" key="4">
    <source>
        <dbReference type="SAM" id="Coils"/>
    </source>
</evidence>
<dbReference type="Gene3D" id="3.90.550.10">
    <property type="entry name" value="Spore Coat Polysaccharide Biosynthesis Protein SpsA, Chain A"/>
    <property type="match status" value="1"/>
</dbReference>
<evidence type="ECO:0000256" key="1">
    <source>
        <dbReference type="ARBA" id="ARBA00022676"/>
    </source>
</evidence>
<evidence type="ECO:0000313" key="5">
    <source>
        <dbReference type="EMBL" id="HJC44467.1"/>
    </source>
</evidence>
<dbReference type="Proteomes" id="UP000823895">
    <property type="component" value="Unassembled WGS sequence"/>
</dbReference>
<dbReference type="PANTHER" id="PTHR13778">
    <property type="entry name" value="GLYCOSYLTRANSFERASE 8 DOMAIN-CONTAINING PROTEIN"/>
    <property type="match status" value="1"/>
</dbReference>
<dbReference type="Pfam" id="PF01501">
    <property type="entry name" value="Glyco_transf_8"/>
    <property type="match status" value="1"/>
</dbReference>
<dbReference type="InterPro" id="IPR050748">
    <property type="entry name" value="Glycosyltrans_8_dom-fam"/>
</dbReference>
<evidence type="ECO:0008006" key="7">
    <source>
        <dbReference type="Google" id="ProtNLM"/>
    </source>
</evidence>
<name>A0A9D2P6M3_9FIRM</name>
<dbReference type="AlphaFoldDB" id="A0A9D2P6M3"/>
<reference evidence="5" key="1">
    <citation type="journal article" date="2021" name="PeerJ">
        <title>Extensive microbial diversity within the chicken gut microbiome revealed by metagenomics and culture.</title>
        <authorList>
            <person name="Gilroy R."/>
            <person name="Ravi A."/>
            <person name="Getino M."/>
            <person name="Pursley I."/>
            <person name="Horton D.L."/>
            <person name="Alikhan N.F."/>
            <person name="Baker D."/>
            <person name="Gharbi K."/>
            <person name="Hall N."/>
            <person name="Watson M."/>
            <person name="Adriaenssens E.M."/>
            <person name="Foster-Nyarko E."/>
            <person name="Jarju S."/>
            <person name="Secka A."/>
            <person name="Antonio M."/>
            <person name="Oren A."/>
            <person name="Chaudhuri R.R."/>
            <person name="La Ragione R."/>
            <person name="Hildebrand F."/>
            <person name="Pallen M.J."/>
        </authorList>
    </citation>
    <scope>NUCLEOTIDE SEQUENCE</scope>
    <source>
        <strain evidence="5">CHK165-2605</strain>
    </source>
</reference>
<comment type="caution">
    <text evidence="5">The sequence shown here is derived from an EMBL/GenBank/DDBJ whole genome shotgun (WGS) entry which is preliminary data.</text>
</comment>
<dbReference type="SUPFAM" id="SSF53448">
    <property type="entry name" value="Nucleotide-diphospho-sugar transferases"/>
    <property type="match status" value="1"/>
</dbReference>